<reference evidence="2" key="2">
    <citation type="submission" date="2021-01" db="EMBL/GenBank/DDBJ databases">
        <authorList>
            <person name="Schikora-Tamarit M.A."/>
        </authorList>
    </citation>
    <scope>NUCLEOTIDE SEQUENCE</scope>
    <source>
        <strain evidence="2">CBS6341</strain>
    </source>
</reference>
<dbReference type="PANTHER" id="PTHR31758">
    <property type="entry name" value="BTB/POZ DOMAIN-CONTAINING PROTEIN YLR108C"/>
    <property type="match status" value="1"/>
</dbReference>
<organism evidence="2 3">
    <name type="scientific">Wickerhamomyces mucosus</name>
    <dbReference type="NCBI Taxonomy" id="1378264"/>
    <lineage>
        <taxon>Eukaryota</taxon>
        <taxon>Fungi</taxon>
        <taxon>Dikarya</taxon>
        <taxon>Ascomycota</taxon>
        <taxon>Saccharomycotina</taxon>
        <taxon>Saccharomycetes</taxon>
        <taxon>Phaffomycetales</taxon>
        <taxon>Wickerhamomycetaceae</taxon>
        <taxon>Wickerhamomyces</taxon>
    </lineage>
</organism>
<gene>
    <name evidence="2" type="ORF">WICMUC_002509</name>
</gene>
<dbReference type="PANTHER" id="PTHR31758:SF2">
    <property type="entry name" value="BTB_POZ DOMAIN-CONTAINING PROTEIN YLR108C"/>
    <property type="match status" value="1"/>
</dbReference>
<proteinExistence type="predicted"/>
<dbReference type="InterPro" id="IPR003131">
    <property type="entry name" value="T1-type_BTB"/>
</dbReference>
<sequence length="405" mass="47795">MDNIRQKTDKTHVFDPSIKEILPHEKMYNVQIGNERFVLSGASLSSDAPSYFTNYFSNSANNDKILFIDRSPTVFKLIYAHLQGYYLEIDDADVFTKLFNDALYYNLPKLRDSLKNNEYYYVLIEGKSLKFSKNLISGPGNFPNFFTVANDALYEDISNLIVDKKWIRPPPQAAPSLNRCSVLLIELIKIFQGVEIEIRSEEHRKSLIREAKYYRFGSLVEKLIKHKIIYNPFWEKEEILITLEYLDQKSLDLSRDYWSYKRFYVDEFERILQIQFEYPDVEINQDDNNYIIFKFHSKSNHKLQSLLTKFSASREMTFANVAFIQNKTLIKIPLSQFKSFNSSIKLNSKQLDSLKTVESINWKLLKSLLRFKFLKHQEKHFILPELVKAEAVETIGDFYNELQFI</sequence>
<dbReference type="AlphaFoldDB" id="A0A9P8PQD9"/>
<dbReference type="Gene3D" id="3.30.710.10">
    <property type="entry name" value="Potassium Channel Kv1.1, Chain A"/>
    <property type="match status" value="1"/>
</dbReference>
<accession>A0A9P8PQD9</accession>
<dbReference type="SMART" id="SM00225">
    <property type="entry name" value="BTB"/>
    <property type="match status" value="1"/>
</dbReference>
<dbReference type="Pfam" id="PF02214">
    <property type="entry name" value="BTB_2"/>
    <property type="match status" value="1"/>
</dbReference>
<keyword evidence="3" id="KW-1185">Reference proteome</keyword>
<feature type="domain" description="BTB" evidence="1">
    <location>
        <begin position="26"/>
        <end position="122"/>
    </location>
</feature>
<dbReference type="Proteomes" id="UP000769528">
    <property type="component" value="Unassembled WGS sequence"/>
</dbReference>
<dbReference type="OrthoDB" id="2414723at2759"/>
<evidence type="ECO:0000313" key="2">
    <source>
        <dbReference type="EMBL" id="KAH3675717.1"/>
    </source>
</evidence>
<dbReference type="GO" id="GO:0051260">
    <property type="term" value="P:protein homooligomerization"/>
    <property type="evidence" value="ECO:0007669"/>
    <property type="project" value="InterPro"/>
</dbReference>
<name>A0A9P8PQD9_9ASCO</name>
<dbReference type="SUPFAM" id="SSF54695">
    <property type="entry name" value="POZ domain"/>
    <property type="match status" value="1"/>
</dbReference>
<dbReference type="EMBL" id="JAEUBF010000722">
    <property type="protein sequence ID" value="KAH3675717.1"/>
    <property type="molecule type" value="Genomic_DNA"/>
</dbReference>
<comment type="caution">
    <text evidence="2">The sequence shown here is derived from an EMBL/GenBank/DDBJ whole genome shotgun (WGS) entry which is preliminary data.</text>
</comment>
<dbReference type="InterPro" id="IPR011333">
    <property type="entry name" value="SKP1/BTB/POZ_sf"/>
</dbReference>
<evidence type="ECO:0000259" key="1">
    <source>
        <dbReference type="SMART" id="SM00225"/>
    </source>
</evidence>
<protein>
    <recommendedName>
        <fullName evidence="1">BTB domain-containing protein</fullName>
    </recommendedName>
</protein>
<dbReference type="InterPro" id="IPR000210">
    <property type="entry name" value="BTB/POZ_dom"/>
</dbReference>
<evidence type="ECO:0000313" key="3">
    <source>
        <dbReference type="Proteomes" id="UP000769528"/>
    </source>
</evidence>
<reference evidence="2" key="1">
    <citation type="journal article" date="2021" name="Open Biol.">
        <title>Shared evolutionary footprints suggest mitochondrial oxidative damage underlies multiple complex I losses in fungi.</title>
        <authorList>
            <person name="Schikora-Tamarit M.A."/>
            <person name="Marcet-Houben M."/>
            <person name="Nosek J."/>
            <person name="Gabaldon T."/>
        </authorList>
    </citation>
    <scope>NUCLEOTIDE SEQUENCE</scope>
    <source>
        <strain evidence="2">CBS6341</strain>
    </source>
</reference>